<keyword evidence="1" id="KW-0813">Transport</keyword>
<dbReference type="Proteomes" id="UP000244016">
    <property type="component" value="Unassembled WGS sequence"/>
</dbReference>
<dbReference type="SMART" id="SM00382">
    <property type="entry name" value="AAA"/>
    <property type="match status" value="1"/>
</dbReference>
<evidence type="ECO:0000313" key="5">
    <source>
        <dbReference type="EMBL" id="PTQ53201.1"/>
    </source>
</evidence>
<sequence>MKEQALAASSAGEREILRLKGVGIRFGGLKAVDNLDLYLKQGELVGLIGPNGAGKTTVFNLLTGVYAPTEGEILFEGQRINGLPPHVLARRGIARTFQNIRLFGNLSVFDNVRIAAAVHSRYRTWEAMLRLPRFYREEAEMSRVSEELLELMGLSAYRDEKARNLPYGLQRRLEIARALALRPKLLLLDEPAAGMNPQESQDLMRLIREIRERFSLTVLLIEHDMSVVMGISERIYVLDHGVLIAEGRPEEIRKNRRVIEAYLGEEVS</sequence>
<dbReference type="CDD" id="cd03219">
    <property type="entry name" value="ABC_Mj1267_LivG_branched"/>
    <property type="match status" value="1"/>
</dbReference>
<dbReference type="GO" id="GO:0015192">
    <property type="term" value="F:L-phenylalanine transmembrane transporter activity"/>
    <property type="evidence" value="ECO:0007669"/>
    <property type="project" value="TreeGrafter"/>
</dbReference>
<comment type="caution">
    <text evidence="5">The sequence shown here is derived from an EMBL/GenBank/DDBJ whole genome shotgun (WGS) entry which is preliminary data.</text>
</comment>
<name>A0A2T5GAJ5_9BACL</name>
<keyword evidence="2" id="KW-0547">Nucleotide-binding</keyword>
<dbReference type="PANTHER" id="PTHR45772:SF7">
    <property type="entry name" value="AMINO ACID ABC TRANSPORTER ATP-BINDING PROTEIN"/>
    <property type="match status" value="1"/>
</dbReference>
<dbReference type="PROSITE" id="PS50893">
    <property type="entry name" value="ABC_TRANSPORTER_2"/>
    <property type="match status" value="1"/>
</dbReference>
<dbReference type="InterPro" id="IPR027417">
    <property type="entry name" value="P-loop_NTPase"/>
</dbReference>
<dbReference type="GO" id="GO:1903806">
    <property type="term" value="P:L-isoleucine import across plasma membrane"/>
    <property type="evidence" value="ECO:0007669"/>
    <property type="project" value="TreeGrafter"/>
</dbReference>
<dbReference type="PANTHER" id="PTHR45772">
    <property type="entry name" value="CONSERVED COMPONENT OF ABC TRANSPORTER FOR NATURAL AMINO ACIDS-RELATED"/>
    <property type="match status" value="1"/>
</dbReference>
<dbReference type="GO" id="GO:0005886">
    <property type="term" value="C:plasma membrane"/>
    <property type="evidence" value="ECO:0007669"/>
    <property type="project" value="TreeGrafter"/>
</dbReference>
<dbReference type="AlphaFoldDB" id="A0A2T5GAJ5"/>
<dbReference type="GO" id="GO:1903805">
    <property type="term" value="P:L-valine import across plasma membrane"/>
    <property type="evidence" value="ECO:0007669"/>
    <property type="project" value="TreeGrafter"/>
</dbReference>
<evidence type="ECO:0000313" key="6">
    <source>
        <dbReference type="Proteomes" id="UP000244016"/>
    </source>
</evidence>
<keyword evidence="3 5" id="KW-0067">ATP-binding</keyword>
<dbReference type="GO" id="GO:0005524">
    <property type="term" value="F:ATP binding"/>
    <property type="evidence" value="ECO:0007669"/>
    <property type="project" value="UniProtKB-KW"/>
</dbReference>
<dbReference type="GO" id="GO:0015808">
    <property type="term" value="P:L-alanine transport"/>
    <property type="evidence" value="ECO:0007669"/>
    <property type="project" value="TreeGrafter"/>
</dbReference>
<dbReference type="GO" id="GO:0005304">
    <property type="term" value="F:L-valine transmembrane transporter activity"/>
    <property type="evidence" value="ECO:0007669"/>
    <property type="project" value="TreeGrafter"/>
</dbReference>
<dbReference type="GO" id="GO:0016887">
    <property type="term" value="F:ATP hydrolysis activity"/>
    <property type="evidence" value="ECO:0007669"/>
    <property type="project" value="InterPro"/>
</dbReference>
<evidence type="ECO:0000259" key="4">
    <source>
        <dbReference type="PROSITE" id="PS50893"/>
    </source>
</evidence>
<feature type="domain" description="ABC transporter" evidence="4">
    <location>
        <begin position="17"/>
        <end position="265"/>
    </location>
</feature>
<dbReference type="InterPro" id="IPR003593">
    <property type="entry name" value="AAA+_ATPase"/>
</dbReference>
<evidence type="ECO:0000256" key="3">
    <source>
        <dbReference type="ARBA" id="ARBA00022840"/>
    </source>
</evidence>
<dbReference type="Gene3D" id="3.40.50.300">
    <property type="entry name" value="P-loop containing nucleotide triphosphate hydrolases"/>
    <property type="match status" value="1"/>
</dbReference>
<dbReference type="InterPro" id="IPR051120">
    <property type="entry name" value="ABC_AA/LPS_Transport"/>
</dbReference>
<dbReference type="SUPFAM" id="SSF52540">
    <property type="entry name" value="P-loop containing nucleoside triphosphate hydrolases"/>
    <property type="match status" value="1"/>
</dbReference>
<organism evidence="5 6">
    <name type="scientific">Brockia lithotrophica</name>
    <dbReference type="NCBI Taxonomy" id="933949"/>
    <lineage>
        <taxon>Bacteria</taxon>
        <taxon>Bacillati</taxon>
        <taxon>Bacillota</taxon>
        <taxon>Bacilli</taxon>
        <taxon>Bacillales</taxon>
        <taxon>Bacillales Family X. Incertae Sedis</taxon>
        <taxon>Brockia</taxon>
    </lineage>
</organism>
<gene>
    <name evidence="5" type="ORF">BLITH_0281</name>
</gene>
<accession>A0A2T5GAJ5</accession>
<reference evidence="5 6" key="1">
    <citation type="submission" date="2017-08" db="EMBL/GenBank/DDBJ databases">
        <title>Burning lignite coal seam in the remote Altai Mountains harbors a hydrogen-driven thermophilic microbial community.</title>
        <authorList>
            <person name="Kadnikov V.V."/>
            <person name="Mardanov A.V."/>
            <person name="Ivasenko D."/>
            <person name="Beletsky A.V."/>
            <person name="Karnachuk O.V."/>
            <person name="Ravin N.V."/>
        </authorList>
    </citation>
    <scope>NUCLEOTIDE SEQUENCE [LARGE SCALE GENOMIC DNA]</scope>
    <source>
        <strain evidence="5">AL31</strain>
    </source>
</reference>
<dbReference type="Pfam" id="PF00005">
    <property type="entry name" value="ABC_tran"/>
    <property type="match status" value="1"/>
</dbReference>
<dbReference type="InterPro" id="IPR032823">
    <property type="entry name" value="BCA_ABC_TP_C"/>
</dbReference>
<dbReference type="Pfam" id="PF12399">
    <property type="entry name" value="BCA_ABC_TP_C"/>
    <property type="match status" value="1"/>
</dbReference>
<dbReference type="InterPro" id="IPR003439">
    <property type="entry name" value="ABC_transporter-like_ATP-bd"/>
</dbReference>
<dbReference type="GO" id="GO:0042941">
    <property type="term" value="P:D-alanine transmembrane transport"/>
    <property type="evidence" value="ECO:0007669"/>
    <property type="project" value="TreeGrafter"/>
</dbReference>
<proteinExistence type="predicted"/>
<evidence type="ECO:0000256" key="2">
    <source>
        <dbReference type="ARBA" id="ARBA00022741"/>
    </source>
</evidence>
<evidence type="ECO:0000256" key="1">
    <source>
        <dbReference type="ARBA" id="ARBA00022448"/>
    </source>
</evidence>
<dbReference type="GO" id="GO:0015188">
    <property type="term" value="F:L-isoleucine transmembrane transporter activity"/>
    <property type="evidence" value="ECO:0007669"/>
    <property type="project" value="TreeGrafter"/>
</dbReference>
<dbReference type="EMBL" id="PEBW01000001">
    <property type="protein sequence ID" value="PTQ53201.1"/>
    <property type="molecule type" value="Genomic_DNA"/>
</dbReference>
<protein>
    <submittedName>
        <fullName evidence="5">Branched-chain amino acid transport ATP-binding protein LivG</fullName>
    </submittedName>
</protein>
<dbReference type="FunFam" id="3.40.50.300:FF:000421">
    <property type="entry name" value="Branched-chain amino acid ABC transporter ATP-binding protein"/>
    <property type="match status" value="1"/>
</dbReference>